<dbReference type="Proteomes" id="UP000596742">
    <property type="component" value="Unassembled WGS sequence"/>
</dbReference>
<gene>
    <name evidence="2" type="ORF">MGAL_10B046248</name>
</gene>
<keyword evidence="3" id="KW-1185">Reference proteome</keyword>
<dbReference type="InterPro" id="IPR008983">
    <property type="entry name" value="Tumour_necrosis_fac-like_dom"/>
</dbReference>
<name>A0A8B6GJK7_MYTGA</name>
<dbReference type="PANTHER" id="PTHR46670:SF3">
    <property type="entry name" value="ENDONUCLEASE_EXONUCLEASE_PHOSPHATASE DOMAIN-CONTAINING PROTEIN"/>
    <property type="match status" value="1"/>
</dbReference>
<dbReference type="InterPro" id="IPR036691">
    <property type="entry name" value="Endo/exonu/phosph_ase_sf"/>
</dbReference>
<dbReference type="Pfam" id="PF03372">
    <property type="entry name" value="Exo_endo_phos"/>
    <property type="match status" value="1"/>
</dbReference>
<reference evidence="2" key="1">
    <citation type="submission" date="2018-11" db="EMBL/GenBank/DDBJ databases">
        <authorList>
            <person name="Alioto T."/>
            <person name="Alioto T."/>
        </authorList>
    </citation>
    <scope>NUCLEOTIDE SEQUENCE</scope>
</reference>
<dbReference type="AlphaFoldDB" id="A0A8B6GJK7"/>
<evidence type="ECO:0000313" key="3">
    <source>
        <dbReference type="Proteomes" id="UP000596742"/>
    </source>
</evidence>
<comment type="caution">
    <text evidence="2">The sequence shown here is derived from an EMBL/GenBank/DDBJ whole genome shotgun (WGS) entry which is preliminary data.</text>
</comment>
<dbReference type="Gene3D" id="3.60.10.10">
    <property type="entry name" value="Endonuclease/exonuclease/phosphatase"/>
    <property type="match status" value="1"/>
</dbReference>
<feature type="domain" description="Endonuclease/exonuclease/phosphatase" evidence="1">
    <location>
        <begin position="297"/>
        <end position="463"/>
    </location>
</feature>
<dbReference type="PANTHER" id="PTHR46670">
    <property type="entry name" value="ENDO/EXONUCLEASE/PHOSPHATASE DOMAIN-CONTAINING PROTEIN"/>
    <property type="match status" value="1"/>
</dbReference>
<dbReference type="SUPFAM" id="SSF56219">
    <property type="entry name" value="DNase I-like"/>
    <property type="match status" value="1"/>
</dbReference>
<dbReference type="GO" id="GO:0003824">
    <property type="term" value="F:catalytic activity"/>
    <property type="evidence" value="ECO:0007669"/>
    <property type="project" value="InterPro"/>
</dbReference>
<protein>
    <recommendedName>
        <fullName evidence="1">Endonuclease/exonuclease/phosphatase domain-containing protein</fullName>
    </recommendedName>
</protein>
<dbReference type="Gene3D" id="2.60.120.40">
    <property type="match status" value="1"/>
</dbReference>
<sequence length="527" mass="58969">MFALLSLASSQMVANHNQHVTQTEFLALKKQQKETFEMLTSIQQTVKTLEAQVKAVGAKTFILDSNERVRTNAVGVLYNKTLETQTVLNRLEAQTYRLNERVDFNLNETATHADTLLEVARKETETRDILDKKLALSQEKVAVTACVSVDGDRHSGQTIKFDEIRSHTGILNLSAIRSSGVFTAEKPGLYHITVVINGRKSNAQFSIHINGNSLSTLRMSSDETIATGTSVVAVELQIGDVVAVAADSTFQYRYTSDQDRHRSYEDTHKTFVRDASYLRKIPRAAISQIIDRISLISLNARSVKNKSTSICDFMLSNDVDILALTETWLGTSIDKQVISEITPNGYSIHQISRKEKTGGGVAVIHKSNIEIKRSKHAQTFTHFELLECDVEWSEFLDRLVVIPNELLITGDLNFHLDNVIASDTRKFNETLLDHGLVQHVQGPTHNKGHTLDVVITRDNSIIVQTSPSIKDPCLFDQNGNLSGDHLALFTSLKISKPPKQRHTVSYRKFSDINTTDFIQDLNTTKKH</sequence>
<dbReference type="EMBL" id="UYJE01008536">
    <property type="protein sequence ID" value="VDI64599.1"/>
    <property type="molecule type" value="Genomic_DNA"/>
</dbReference>
<accession>A0A8B6GJK7</accession>
<evidence type="ECO:0000259" key="1">
    <source>
        <dbReference type="Pfam" id="PF03372"/>
    </source>
</evidence>
<proteinExistence type="predicted"/>
<dbReference type="InterPro" id="IPR005135">
    <property type="entry name" value="Endo/exonuclease/phosphatase"/>
</dbReference>
<evidence type="ECO:0000313" key="2">
    <source>
        <dbReference type="EMBL" id="VDI64599.1"/>
    </source>
</evidence>
<organism evidence="2 3">
    <name type="scientific">Mytilus galloprovincialis</name>
    <name type="common">Mediterranean mussel</name>
    <dbReference type="NCBI Taxonomy" id="29158"/>
    <lineage>
        <taxon>Eukaryota</taxon>
        <taxon>Metazoa</taxon>
        <taxon>Spiralia</taxon>
        <taxon>Lophotrochozoa</taxon>
        <taxon>Mollusca</taxon>
        <taxon>Bivalvia</taxon>
        <taxon>Autobranchia</taxon>
        <taxon>Pteriomorphia</taxon>
        <taxon>Mytilida</taxon>
        <taxon>Mytiloidea</taxon>
        <taxon>Mytilidae</taxon>
        <taxon>Mytilinae</taxon>
        <taxon>Mytilus</taxon>
    </lineage>
</organism>
<dbReference type="OrthoDB" id="6103865at2759"/>
<dbReference type="SUPFAM" id="SSF49842">
    <property type="entry name" value="TNF-like"/>
    <property type="match status" value="1"/>
</dbReference>